<dbReference type="SUPFAM" id="SSF51735">
    <property type="entry name" value="NAD(P)-binding Rossmann-fold domains"/>
    <property type="match status" value="1"/>
</dbReference>
<dbReference type="InterPro" id="IPR006140">
    <property type="entry name" value="D-isomer_DH_NAD-bd"/>
</dbReference>
<dbReference type="RefSeq" id="WP_187065958.1">
    <property type="nucleotide sequence ID" value="NZ_JACRVF010000001.1"/>
</dbReference>
<keyword evidence="5" id="KW-1185">Reference proteome</keyword>
<dbReference type="GO" id="GO:0051287">
    <property type="term" value="F:NAD binding"/>
    <property type="evidence" value="ECO:0007669"/>
    <property type="project" value="InterPro"/>
</dbReference>
<dbReference type="CDD" id="cd12164">
    <property type="entry name" value="GDH_like_2"/>
    <property type="match status" value="1"/>
</dbReference>
<sequence>MSILLISRGRDINPWLETIKSERPELDLRVYPDTGSEEEITFAITWNHPLGAFKAFPNLKCIASMGAGVDHILKDPELPEDVLITRVTDEHLTNDMATFTTAVVLNYMRGLSAYKAAEQEGNWQPKPYLRQRDLTVGVMGMGVLGAEAATQLKKLGFSVQGWAKSHKSIEGIPVYAGADELDYFLATSNVLICLLPLTSETANILNKTTFEKLPQGAYVINVARGEHLVEADLLEMLDKGHLAGASLDVFRTEPLPKEHPFWSHPKVDVTPHIASVTNPASAAKQILQNYDRLHQKEPLINVVSRTKGY</sequence>
<proteinExistence type="predicted"/>
<dbReference type="PROSITE" id="PS00671">
    <property type="entry name" value="D_2_HYDROXYACID_DH_3"/>
    <property type="match status" value="1"/>
</dbReference>
<keyword evidence="1" id="KW-0560">Oxidoreductase</keyword>
<accession>A0A923SHQ4</accession>
<dbReference type="Pfam" id="PF02826">
    <property type="entry name" value="2-Hacid_dh_C"/>
    <property type="match status" value="1"/>
</dbReference>
<evidence type="ECO:0000313" key="5">
    <source>
        <dbReference type="Proteomes" id="UP000603640"/>
    </source>
</evidence>
<evidence type="ECO:0000313" key="4">
    <source>
        <dbReference type="EMBL" id="MBC5991989.1"/>
    </source>
</evidence>
<organism evidence="4 5">
    <name type="scientific">Pontibacter cellulosilyticus</name>
    <dbReference type="NCBI Taxonomy" id="1720253"/>
    <lineage>
        <taxon>Bacteria</taxon>
        <taxon>Pseudomonadati</taxon>
        <taxon>Bacteroidota</taxon>
        <taxon>Cytophagia</taxon>
        <taxon>Cytophagales</taxon>
        <taxon>Hymenobacteraceae</taxon>
        <taxon>Pontibacter</taxon>
    </lineage>
</organism>
<protein>
    <submittedName>
        <fullName evidence="4">Glyoxylate/hydroxypyruvate reductase A</fullName>
    </submittedName>
</protein>
<reference evidence="4" key="1">
    <citation type="submission" date="2020-08" db="EMBL/GenBank/DDBJ databases">
        <title>Pontibacter sp. SD6 16S ribosomal RNA gene Genome sequencing and assembly.</title>
        <authorList>
            <person name="Kang M."/>
        </authorList>
    </citation>
    <scope>NUCLEOTIDE SEQUENCE</scope>
    <source>
        <strain evidence="4">SD6</strain>
    </source>
</reference>
<gene>
    <name evidence="4" type="ORF">H8S84_03970</name>
</gene>
<dbReference type="InterPro" id="IPR029753">
    <property type="entry name" value="D-isomer_DH_CS"/>
</dbReference>
<dbReference type="GO" id="GO:0016616">
    <property type="term" value="F:oxidoreductase activity, acting on the CH-OH group of donors, NAD or NADP as acceptor"/>
    <property type="evidence" value="ECO:0007669"/>
    <property type="project" value="UniProtKB-ARBA"/>
</dbReference>
<evidence type="ECO:0000256" key="2">
    <source>
        <dbReference type="ARBA" id="ARBA00023027"/>
    </source>
</evidence>
<dbReference type="PANTHER" id="PTHR43333:SF1">
    <property type="entry name" value="D-ISOMER SPECIFIC 2-HYDROXYACID DEHYDROGENASE NAD-BINDING DOMAIN-CONTAINING PROTEIN"/>
    <property type="match status" value="1"/>
</dbReference>
<keyword evidence="2" id="KW-0520">NAD</keyword>
<dbReference type="Gene3D" id="3.40.50.720">
    <property type="entry name" value="NAD(P)-binding Rossmann-like Domain"/>
    <property type="match status" value="2"/>
</dbReference>
<dbReference type="InterPro" id="IPR036291">
    <property type="entry name" value="NAD(P)-bd_dom_sf"/>
</dbReference>
<name>A0A923SHQ4_9BACT</name>
<evidence type="ECO:0000256" key="1">
    <source>
        <dbReference type="ARBA" id="ARBA00023002"/>
    </source>
</evidence>
<dbReference type="PANTHER" id="PTHR43333">
    <property type="entry name" value="2-HACID_DH_C DOMAIN-CONTAINING PROTEIN"/>
    <property type="match status" value="1"/>
</dbReference>
<comment type="caution">
    <text evidence="4">The sequence shown here is derived from an EMBL/GenBank/DDBJ whole genome shotgun (WGS) entry which is preliminary data.</text>
</comment>
<feature type="domain" description="D-isomer specific 2-hydroxyacid dehydrogenase NAD-binding" evidence="3">
    <location>
        <begin position="102"/>
        <end position="274"/>
    </location>
</feature>
<dbReference type="AlphaFoldDB" id="A0A923SHQ4"/>
<dbReference type="SUPFAM" id="SSF52283">
    <property type="entry name" value="Formate/glycerate dehydrogenase catalytic domain-like"/>
    <property type="match status" value="1"/>
</dbReference>
<evidence type="ECO:0000259" key="3">
    <source>
        <dbReference type="Pfam" id="PF02826"/>
    </source>
</evidence>
<dbReference type="Proteomes" id="UP000603640">
    <property type="component" value="Unassembled WGS sequence"/>
</dbReference>
<dbReference type="EMBL" id="JACRVF010000001">
    <property type="protein sequence ID" value="MBC5991989.1"/>
    <property type="molecule type" value="Genomic_DNA"/>
</dbReference>